<evidence type="ECO:0000256" key="4">
    <source>
        <dbReference type="SAM" id="MobiDB-lite"/>
    </source>
</evidence>
<dbReference type="CDD" id="cd09019">
    <property type="entry name" value="galactose_mutarotase_like"/>
    <property type="match status" value="1"/>
</dbReference>
<gene>
    <name evidence="5" type="primary">galM</name>
    <name evidence="5" type="ORF">GCM10017056_25610</name>
</gene>
<evidence type="ECO:0000313" key="6">
    <source>
        <dbReference type="Proteomes" id="UP000626220"/>
    </source>
</evidence>
<dbReference type="PANTHER" id="PTHR10091">
    <property type="entry name" value="ALDOSE-1-EPIMERASE"/>
    <property type="match status" value="1"/>
</dbReference>
<evidence type="ECO:0000256" key="1">
    <source>
        <dbReference type="ARBA" id="ARBA00006206"/>
    </source>
</evidence>
<dbReference type="GO" id="GO:0030246">
    <property type="term" value="F:carbohydrate binding"/>
    <property type="evidence" value="ECO:0007669"/>
    <property type="project" value="InterPro"/>
</dbReference>
<dbReference type="GO" id="GO:0004034">
    <property type="term" value="F:aldose 1-epimerase activity"/>
    <property type="evidence" value="ECO:0007669"/>
    <property type="project" value="TreeGrafter"/>
</dbReference>
<evidence type="ECO:0000256" key="3">
    <source>
        <dbReference type="ARBA" id="ARBA00023277"/>
    </source>
</evidence>
<keyword evidence="3" id="KW-0119">Carbohydrate metabolism</keyword>
<dbReference type="SUPFAM" id="SSF74650">
    <property type="entry name" value="Galactose mutarotase-like"/>
    <property type="match status" value="1"/>
</dbReference>
<dbReference type="InterPro" id="IPR047215">
    <property type="entry name" value="Galactose_mutarotase-like"/>
</dbReference>
<dbReference type="InterPro" id="IPR008183">
    <property type="entry name" value="Aldose_1/G6P_1-epimerase"/>
</dbReference>
<keyword evidence="6" id="KW-1185">Reference proteome</keyword>
<dbReference type="InterPro" id="IPR014718">
    <property type="entry name" value="GH-type_carb-bd"/>
</dbReference>
<feature type="region of interest" description="Disordered" evidence="4">
    <location>
        <begin position="300"/>
        <end position="327"/>
    </location>
</feature>
<dbReference type="Proteomes" id="UP000626220">
    <property type="component" value="Unassembled WGS sequence"/>
</dbReference>
<evidence type="ECO:0000256" key="2">
    <source>
        <dbReference type="ARBA" id="ARBA00023235"/>
    </source>
</evidence>
<feature type="compositionally biased region" description="Polar residues" evidence="4">
    <location>
        <begin position="315"/>
        <end position="327"/>
    </location>
</feature>
<organism evidence="5 6">
    <name type="scientific">Seohaeicola zhoushanensis</name>
    <dbReference type="NCBI Taxonomy" id="1569283"/>
    <lineage>
        <taxon>Bacteria</taxon>
        <taxon>Pseudomonadati</taxon>
        <taxon>Pseudomonadota</taxon>
        <taxon>Alphaproteobacteria</taxon>
        <taxon>Rhodobacterales</taxon>
        <taxon>Roseobacteraceae</taxon>
        <taxon>Seohaeicola</taxon>
    </lineage>
</organism>
<evidence type="ECO:0000313" key="5">
    <source>
        <dbReference type="EMBL" id="GHF52926.1"/>
    </source>
</evidence>
<comment type="similarity">
    <text evidence="1">Belongs to the aldose epimerase family.</text>
</comment>
<proteinExistence type="inferred from homology"/>
<dbReference type="GO" id="GO:0006006">
    <property type="term" value="P:glucose metabolic process"/>
    <property type="evidence" value="ECO:0007669"/>
    <property type="project" value="TreeGrafter"/>
</dbReference>
<dbReference type="Pfam" id="PF01263">
    <property type="entry name" value="Aldose_epim"/>
    <property type="match status" value="1"/>
</dbReference>
<name>A0A8J3GY58_9RHOB</name>
<dbReference type="RefSeq" id="WP_229864087.1">
    <property type="nucleotide sequence ID" value="NZ_BNCJ01000006.1"/>
</dbReference>
<accession>A0A8J3GY58</accession>
<protein>
    <submittedName>
        <fullName evidence="5">Aldose 1-epimerase</fullName>
    </submittedName>
</protein>
<reference evidence="5" key="2">
    <citation type="submission" date="2020-09" db="EMBL/GenBank/DDBJ databases">
        <authorList>
            <person name="Sun Q."/>
            <person name="Kim S."/>
        </authorList>
    </citation>
    <scope>NUCLEOTIDE SEQUENCE</scope>
    <source>
        <strain evidence="5">KCTC 42650</strain>
    </source>
</reference>
<dbReference type="Gene3D" id="2.70.98.10">
    <property type="match status" value="1"/>
</dbReference>
<keyword evidence="2" id="KW-0413">Isomerase</keyword>
<dbReference type="EMBL" id="BNCJ01000006">
    <property type="protein sequence ID" value="GHF52926.1"/>
    <property type="molecule type" value="Genomic_DNA"/>
</dbReference>
<dbReference type="PANTHER" id="PTHR10091:SF0">
    <property type="entry name" value="GALACTOSE MUTAROTASE"/>
    <property type="match status" value="1"/>
</dbReference>
<sequence>MPRALGTAPDDSSVAQVTLRGGGLRAQVMTWGASVQGLWLDGIGHSLLRGSPDLRAYFADLLYFGAVVGPVANRIANARFTLDGRTFSLDANEGGKTILHGGVHGTGQRNWAIADLGPAHCRLEITQPGGLHGFPGPLEIAVTYTLEEQSALLVEIEGHSAVPALFAPAFHGYWTLDGAADLRGHRLQVDAESYLPVDADMIPLGPPAPVAGTMFDFRKASAIDQSIDHNLCLSSERVPIRPVAWLEAGKLRLELATTEPGLQVYASGGTSSGHWPGHEGRPFGPYAGLALEPQLWPDAANRADYPSPRIDPGQRITQSSRFTLQRL</sequence>
<dbReference type="InterPro" id="IPR011013">
    <property type="entry name" value="Gal_mutarotase_sf_dom"/>
</dbReference>
<dbReference type="GO" id="GO:0033499">
    <property type="term" value="P:galactose catabolic process via UDP-galactose, Leloir pathway"/>
    <property type="evidence" value="ECO:0007669"/>
    <property type="project" value="TreeGrafter"/>
</dbReference>
<dbReference type="AlphaFoldDB" id="A0A8J3GY58"/>
<comment type="caution">
    <text evidence="5">The sequence shown here is derived from an EMBL/GenBank/DDBJ whole genome shotgun (WGS) entry which is preliminary data.</text>
</comment>
<reference evidence="5" key="1">
    <citation type="journal article" date="2014" name="Int. J. Syst. Evol. Microbiol.">
        <title>Complete genome sequence of Corynebacterium casei LMG S-19264T (=DSM 44701T), isolated from a smear-ripened cheese.</title>
        <authorList>
            <consortium name="US DOE Joint Genome Institute (JGI-PGF)"/>
            <person name="Walter F."/>
            <person name="Albersmeier A."/>
            <person name="Kalinowski J."/>
            <person name="Ruckert C."/>
        </authorList>
    </citation>
    <scope>NUCLEOTIDE SEQUENCE</scope>
    <source>
        <strain evidence="5">KCTC 42650</strain>
    </source>
</reference>